<keyword evidence="2" id="KW-1185">Reference proteome</keyword>
<dbReference type="Proteomes" id="UP000054721">
    <property type="component" value="Unassembled WGS sequence"/>
</dbReference>
<gene>
    <name evidence="1" type="ORF">T02_13726</name>
</gene>
<organism evidence="1 2">
    <name type="scientific">Trichinella nativa</name>
    <dbReference type="NCBI Taxonomy" id="6335"/>
    <lineage>
        <taxon>Eukaryota</taxon>
        <taxon>Metazoa</taxon>
        <taxon>Ecdysozoa</taxon>
        <taxon>Nematoda</taxon>
        <taxon>Enoplea</taxon>
        <taxon>Dorylaimia</taxon>
        <taxon>Trichinellida</taxon>
        <taxon>Trichinellidae</taxon>
        <taxon>Trichinella</taxon>
    </lineage>
</organism>
<proteinExistence type="predicted"/>
<name>A0A0V1KQG2_9BILA</name>
<evidence type="ECO:0000313" key="2">
    <source>
        <dbReference type="Proteomes" id="UP000054721"/>
    </source>
</evidence>
<sequence>MRLFEKVFVIIKELNIACAKERCPLNGHSAADSALDEGQRGWYSLSPAPQAI</sequence>
<comment type="caution">
    <text evidence="1">The sequence shown here is derived from an EMBL/GenBank/DDBJ whole genome shotgun (WGS) entry which is preliminary data.</text>
</comment>
<reference evidence="1 2" key="1">
    <citation type="submission" date="2015-05" db="EMBL/GenBank/DDBJ databases">
        <title>Evolution of Trichinella species and genotypes.</title>
        <authorList>
            <person name="Korhonen P.K."/>
            <person name="Edoardo P."/>
            <person name="Giuseppe L.R."/>
            <person name="Gasser R.B."/>
        </authorList>
    </citation>
    <scope>NUCLEOTIDE SEQUENCE [LARGE SCALE GENOMIC DNA]</scope>
    <source>
        <strain evidence="1">ISS10</strain>
    </source>
</reference>
<evidence type="ECO:0000313" key="1">
    <source>
        <dbReference type="EMBL" id="KRZ49597.1"/>
    </source>
</evidence>
<protein>
    <submittedName>
        <fullName evidence="1">Uncharacterized protein</fullName>
    </submittedName>
</protein>
<dbReference type="AlphaFoldDB" id="A0A0V1KQG2"/>
<dbReference type="EMBL" id="JYDW01000303">
    <property type="protein sequence ID" value="KRZ49597.1"/>
    <property type="molecule type" value="Genomic_DNA"/>
</dbReference>
<accession>A0A0V1KQG2</accession>